<reference evidence="1 2" key="1">
    <citation type="submission" date="2016-11" db="EMBL/GenBank/DDBJ databases">
        <authorList>
            <person name="Jaros S."/>
            <person name="Januszkiewicz K."/>
            <person name="Wedrychowicz H."/>
        </authorList>
    </citation>
    <scope>NUCLEOTIDE SEQUENCE [LARGE SCALE GENOMIC DNA]</scope>
    <source>
        <strain evidence="1 2">GAS138</strain>
    </source>
</reference>
<name>A0A1M5S4B2_9BRAD</name>
<proteinExistence type="predicted"/>
<evidence type="ECO:0000313" key="1">
    <source>
        <dbReference type="EMBL" id="SHH33324.1"/>
    </source>
</evidence>
<dbReference type="Proteomes" id="UP000189796">
    <property type="component" value="Chromosome I"/>
</dbReference>
<dbReference type="RefSeq" id="WP_079603261.1">
    <property type="nucleotide sequence ID" value="NZ_LT670817.1"/>
</dbReference>
<evidence type="ECO:0000313" key="2">
    <source>
        <dbReference type="Proteomes" id="UP000189796"/>
    </source>
</evidence>
<organism evidence="1 2">
    <name type="scientific">Bradyrhizobium erythrophlei</name>
    <dbReference type="NCBI Taxonomy" id="1437360"/>
    <lineage>
        <taxon>Bacteria</taxon>
        <taxon>Pseudomonadati</taxon>
        <taxon>Pseudomonadota</taxon>
        <taxon>Alphaproteobacteria</taxon>
        <taxon>Hyphomicrobiales</taxon>
        <taxon>Nitrobacteraceae</taxon>
        <taxon>Bradyrhizobium</taxon>
    </lineage>
</organism>
<dbReference type="EMBL" id="LT670817">
    <property type="protein sequence ID" value="SHH33324.1"/>
    <property type="molecule type" value="Genomic_DNA"/>
</dbReference>
<sequence length="229" mass="25598">MNISWSDLNNVQEAGDYPFRDGTITVTFAEVAIWKKNPGAHFQLMRKHPIQGAFRYALGKQIEGNLAPADAELIYESSNGDTWCLTRDPLTGARAVMHRPNPQSGGQVSYIEIDKFLSEGVNGPEHQALRRLMEKGARMTTVLIAYDIHPQEGEAYDDLTKAIQSLGGWWHHLETTWIVKCARTPDQIRDQLKSHIGCEDQLLVIEISGDVAGWAGINDTGSKWLKDNI</sequence>
<gene>
    <name evidence="1" type="ORF">SAMN05443248_4474</name>
</gene>
<accession>A0A1M5S4B2</accession>
<dbReference type="OrthoDB" id="7869524at2"/>
<protein>
    <submittedName>
        <fullName evidence="1">Uncharacterized protein</fullName>
    </submittedName>
</protein>
<dbReference type="AlphaFoldDB" id="A0A1M5S4B2"/>